<sequence>MLKTRLLFSVTSATEYLKDSSLKKPRILFSLCLSCFVNVLLSTTSRSA</sequence>
<dbReference type="EMBL" id="GBXM01036596">
    <property type="protein sequence ID" value="JAH71981.1"/>
    <property type="molecule type" value="Transcribed_RNA"/>
</dbReference>
<proteinExistence type="predicted"/>
<reference evidence="1" key="1">
    <citation type="submission" date="2014-11" db="EMBL/GenBank/DDBJ databases">
        <authorList>
            <person name="Amaro Gonzalez C."/>
        </authorList>
    </citation>
    <scope>NUCLEOTIDE SEQUENCE</scope>
</reference>
<dbReference type="AlphaFoldDB" id="A0A0E9V1W9"/>
<protein>
    <submittedName>
        <fullName evidence="1">Uncharacterized protein</fullName>
    </submittedName>
</protein>
<reference evidence="1" key="2">
    <citation type="journal article" date="2015" name="Fish Shellfish Immunol.">
        <title>Early steps in the European eel (Anguilla anguilla)-Vibrio vulnificus interaction in the gills: Role of the RtxA13 toxin.</title>
        <authorList>
            <person name="Callol A."/>
            <person name="Pajuelo D."/>
            <person name="Ebbesson L."/>
            <person name="Teles M."/>
            <person name="MacKenzie S."/>
            <person name="Amaro C."/>
        </authorList>
    </citation>
    <scope>NUCLEOTIDE SEQUENCE</scope>
</reference>
<accession>A0A0E9V1W9</accession>
<name>A0A0E9V1W9_ANGAN</name>
<organism evidence="1">
    <name type="scientific">Anguilla anguilla</name>
    <name type="common">European freshwater eel</name>
    <name type="synonym">Muraena anguilla</name>
    <dbReference type="NCBI Taxonomy" id="7936"/>
    <lineage>
        <taxon>Eukaryota</taxon>
        <taxon>Metazoa</taxon>
        <taxon>Chordata</taxon>
        <taxon>Craniata</taxon>
        <taxon>Vertebrata</taxon>
        <taxon>Euteleostomi</taxon>
        <taxon>Actinopterygii</taxon>
        <taxon>Neopterygii</taxon>
        <taxon>Teleostei</taxon>
        <taxon>Anguilliformes</taxon>
        <taxon>Anguillidae</taxon>
        <taxon>Anguilla</taxon>
    </lineage>
</organism>
<evidence type="ECO:0000313" key="1">
    <source>
        <dbReference type="EMBL" id="JAH71981.1"/>
    </source>
</evidence>